<dbReference type="InterPro" id="IPR050325">
    <property type="entry name" value="Prot/Nucl_acid_deglycase"/>
</dbReference>
<dbReference type="RefSeq" id="WP_145238326.1">
    <property type="nucleotide sequence ID" value="NZ_CP036273.1"/>
</dbReference>
<dbReference type="Proteomes" id="UP000319576">
    <property type="component" value="Chromosome"/>
</dbReference>
<dbReference type="OrthoDB" id="9800516at2"/>
<evidence type="ECO:0000313" key="6">
    <source>
        <dbReference type="Proteomes" id="UP000319576"/>
    </source>
</evidence>
<dbReference type="SUPFAM" id="SSF52317">
    <property type="entry name" value="Class I glutamine amidotransferase-like"/>
    <property type="match status" value="1"/>
</dbReference>
<dbReference type="Pfam" id="PF01965">
    <property type="entry name" value="DJ-1_PfpI"/>
    <property type="match status" value="1"/>
</dbReference>
<sequence length="238" mass="25670">MPTNRILAVVTNVGEYEKVGYRTGLWLGELTHFLDVVEEAGYRVDIASPAGGYVPIDPESLMLQEMGHAVGLPGKVHEHYADRAFMDRLVNTMKVRGADPTDYDAIYMTGGHGVCFDFPKSAALAELTTRLFEAGKVVSAVCHGPAGLLEMKLSGGDYLVRGKKLTGFSWTEEGLAKREDAVPYNLEEELKKRGADYDKSSVPFKSYVVEDGLLITGQNPASAAGVGEAVVKKLKAGA</sequence>
<dbReference type="CDD" id="cd03141">
    <property type="entry name" value="GATase1_Hsp31_like"/>
    <property type="match status" value="1"/>
</dbReference>
<dbReference type="KEGG" id="uli:ETAA1_25220"/>
<reference evidence="5 6" key="1">
    <citation type="submission" date="2019-02" db="EMBL/GenBank/DDBJ databases">
        <title>Deep-cultivation of Planctomycetes and their phenomic and genomic characterization uncovers novel biology.</title>
        <authorList>
            <person name="Wiegand S."/>
            <person name="Jogler M."/>
            <person name="Boedeker C."/>
            <person name="Pinto D."/>
            <person name="Vollmers J."/>
            <person name="Rivas-Marin E."/>
            <person name="Kohn T."/>
            <person name="Peeters S.H."/>
            <person name="Heuer A."/>
            <person name="Rast P."/>
            <person name="Oberbeckmann S."/>
            <person name="Bunk B."/>
            <person name="Jeske O."/>
            <person name="Meyerdierks A."/>
            <person name="Storesund J.E."/>
            <person name="Kallscheuer N."/>
            <person name="Luecker S."/>
            <person name="Lage O.M."/>
            <person name="Pohl T."/>
            <person name="Merkel B.J."/>
            <person name="Hornburger P."/>
            <person name="Mueller R.-W."/>
            <person name="Bruemmer F."/>
            <person name="Labrenz M."/>
            <person name="Spormann A.M."/>
            <person name="Op den Camp H."/>
            <person name="Overmann J."/>
            <person name="Amann R."/>
            <person name="Jetten M.S.M."/>
            <person name="Mascher T."/>
            <person name="Medema M.H."/>
            <person name="Devos D.P."/>
            <person name="Kaster A.-K."/>
            <person name="Ovreas L."/>
            <person name="Rohde M."/>
            <person name="Galperin M.Y."/>
            <person name="Jogler C."/>
        </authorList>
    </citation>
    <scope>NUCLEOTIDE SEQUENCE [LARGE SCALE GENOMIC DNA]</scope>
    <source>
        <strain evidence="5 6">ETA_A1</strain>
    </source>
</reference>
<feature type="domain" description="DJ-1/PfpI" evidence="4">
    <location>
        <begin position="29"/>
        <end position="232"/>
    </location>
</feature>
<keyword evidence="1" id="KW-0346">Stress response</keyword>
<evidence type="ECO:0000256" key="2">
    <source>
        <dbReference type="ARBA" id="ARBA00023239"/>
    </source>
</evidence>
<evidence type="ECO:0000256" key="3">
    <source>
        <dbReference type="ARBA" id="ARBA00038493"/>
    </source>
</evidence>
<dbReference type="EMBL" id="CP036273">
    <property type="protein sequence ID" value="QDU20567.1"/>
    <property type="molecule type" value="Genomic_DNA"/>
</dbReference>
<dbReference type="GO" id="GO:0019243">
    <property type="term" value="P:methylglyoxal catabolic process to D-lactate via S-lactoyl-glutathione"/>
    <property type="evidence" value="ECO:0007669"/>
    <property type="project" value="TreeGrafter"/>
</dbReference>
<evidence type="ECO:0000259" key="4">
    <source>
        <dbReference type="Pfam" id="PF01965"/>
    </source>
</evidence>
<dbReference type="PANTHER" id="PTHR48094:SF11">
    <property type="entry name" value="GLUTATHIONE-INDEPENDENT GLYOXALASE HSP31-RELATED"/>
    <property type="match status" value="1"/>
</dbReference>
<protein>
    <submittedName>
        <fullName evidence="5">Molecular chaperone Hsp31 and glyoxalase 3</fullName>
        <ecNumber evidence="5">4.2.1.130</ecNumber>
    </submittedName>
</protein>
<accession>A0A517XSV3</accession>
<dbReference type="EC" id="4.2.1.130" evidence="5"/>
<dbReference type="InterPro" id="IPR029062">
    <property type="entry name" value="Class_I_gatase-like"/>
</dbReference>
<dbReference type="PANTHER" id="PTHR48094">
    <property type="entry name" value="PROTEIN/NUCLEIC ACID DEGLYCASE DJ-1-RELATED"/>
    <property type="match status" value="1"/>
</dbReference>
<dbReference type="GO" id="GO:0005737">
    <property type="term" value="C:cytoplasm"/>
    <property type="evidence" value="ECO:0007669"/>
    <property type="project" value="TreeGrafter"/>
</dbReference>
<dbReference type="GO" id="GO:0019172">
    <property type="term" value="F:glyoxalase III activity"/>
    <property type="evidence" value="ECO:0007669"/>
    <property type="project" value="UniProtKB-EC"/>
</dbReference>
<dbReference type="AlphaFoldDB" id="A0A517XSV3"/>
<organism evidence="5 6">
    <name type="scientific">Urbifossiella limnaea</name>
    <dbReference type="NCBI Taxonomy" id="2528023"/>
    <lineage>
        <taxon>Bacteria</taxon>
        <taxon>Pseudomonadati</taxon>
        <taxon>Planctomycetota</taxon>
        <taxon>Planctomycetia</taxon>
        <taxon>Gemmatales</taxon>
        <taxon>Gemmataceae</taxon>
        <taxon>Urbifossiella</taxon>
    </lineage>
</organism>
<evidence type="ECO:0000256" key="1">
    <source>
        <dbReference type="ARBA" id="ARBA00023016"/>
    </source>
</evidence>
<name>A0A517XSV3_9BACT</name>
<evidence type="ECO:0000313" key="5">
    <source>
        <dbReference type="EMBL" id="QDU20567.1"/>
    </source>
</evidence>
<comment type="similarity">
    <text evidence="3">Belongs to the peptidase C56 family. HSP31-like subfamily.</text>
</comment>
<gene>
    <name evidence="5" type="primary">hchA</name>
    <name evidence="5" type="ORF">ETAA1_25220</name>
</gene>
<dbReference type="InterPro" id="IPR002818">
    <property type="entry name" value="DJ-1/PfpI"/>
</dbReference>
<keyword evidence="6" id="KW-1185">Reference proteome</keyword>
<keyword evidence="2 5" id="KW-0456">Lyase</keyword>
<proteinExistence type="inferred from homology"/>
<dbReference type="Gene3D" id="3.40.50.880">
    <property type="match status" value="1"/>
</dbReference>